<keyword evidence="2" id="KW-1185">Reference proteome</keyword>
<reference evidence="1" key="1">
    <citation type="submission" date="2021-08" db="EMBL/GenBank/DDBJ databases">
        <title>WGS assembly of Ceratopteris richardii.</title>
        <authorList>
            <person name="Marchant D.B."/>
            <person name="Chen G."/>
            <person name="Jenkins J."/>
            <person name="Shu S."/>
            <person name="Leebens-Mack J."/>
            <person name="Grimwood J."/>
            <person name="Schmutz J."/>
            <person name="Soltis P."/>
            <person name="Soltis D."/>
            <person name="Chen Z.-H."/>
        </authorList>
    </citation>
    <scope>NUCLEOTIDE SEQUENCE</scope>
    <source>
        <strain evidence="1">Whitten #5841</strain>
        <tissue evidence="1">Leaf</tissue>
    </source>
</reference>
<dbReference type="AlphaFoldDB" id="A0A8T2QVY1"/>
<protein>
    <submittedName>
        <fullName evidence="1">Uncharacterized protein</fullName>
    </submittedName>
</protein>
<gene>
    <name evidence="1" type="ORF">KP509_31G016600</name>
</gene>
<proteinExistence type="predicted"/>
<dbReference type="Proteomes" id="UP000825935">
    <property type="component" value="Chromosome 31"/>
</dbReference>
<sequence>MVLHEALRDGLARASSNETRIVLNSMLNPVFEQNQGELSYAKALQNQQQGFYSMFANQALPGMHVSHSIFNGYKGKEKILEDREIGSSPPKCEMEHTINLEPEIEDNWNNHLEEKVVIALCHGPRPAQEILKNCYQHVFCFCQ</sequence>
<name>A0A8T2QVY1_CERRI</name>
<evidence type="ECO:0000313" key="1">
    <source>
        <dbReference type="EMBL" id="KAH7288199.1"/>
    </source>
</evidence>
<dbReference type="EMBL" id="CM035436">
    <property type="protein sequence ID" value="KAH7288199.1"/>
    <property type="molecule type" value="Genomic_DNA"/>
</dbReference>
<comment type="caution">
    <text evidence="1">The sequence shown here is derived from an EMBL/GenBank/DDBJ whole genome shotgun (WGS) entry which is preliminary data.</text>
</comment>
<evidence type="ECO:0000313" key="2">
    <source>
        <dbReference type="Proteomes" id="UP000825935"/>
    </source>
</evidence>
<organism evidence="1 2">
    <name type="scientific">Ceratopteris richardii</name>
    <name type="common">Triangle waterfern</name>
    <dbReference type="NCBI Taxonomy" id="49495"/>
    <lineage>
        <taxon>Eukaryota</taxon>
        <taxon>Viridiplantae</taxon>
        <taxon>Streptophyta</taxon>
        <taxon>Embryophyta</taxon>
        <taxon>Tracheophyta</taxon>
        <taxon>Polypodiopsida</taxon>
        <taxon>Polypodiidae</taxon>
        <taxon>Polypodiales</taxon>
        <taxon>Pteridineae</taxon>
        <taxon>Pteridaceae</taxon>
        <taxon>Parkerioideae</taxon>
        <taxon>Ceratopteris</taxon>
    </lineage>
</organism>
<accession>A0A8T2QVY1</accession>